<evidence type="ECO:0000256" key="9">
    <source>
        <dbReference type="ARBA" id="ARBA00022801"/>
    </source>
</evidence>
<dbReference type="InterPro" id="IPR001900">
    <property type="entry name" value="RNase_II/R"/>
</dbReference>
<keyword evidence="5" id="KW-0963">Cytoplasm</keyword>
<dbReference type="InterPro" id="IPR041505">
    <property type="entry name" value="Dis3_CSD2"/>
</dbReference>
<dbReference type="InterPro" id="IPR033770">
    <property type="entry name" value="RRP44_S1"/>
</dbReference>
<dbReference type="Pfam" id="PF13638">
    <property type="entry name" value="PIN_4"/>
    <property type="match status" value="1"/>
</dbReference>
<keyword evidence="13" id="KW-0539">Nucleus</keyword>
<dbReference type="Proteomes" id="UP000318582">
    <property type="component" value="Unassembled WGS sequence"/>
</dbReference>
<dbReference type="Gene3D" id="3.40.50.1010">
    <property type="entry name" value="5'-nuclease"/>
    <property type="match status" value="1"/>
</dbReference>
<keyword evidence="12" id="KW-0694">RNA-binding</keyword>
<dbReference type="PANTHER" id="PTHR23355:SF35">
    <property type="entry name" value="EXOSOME COMPLEX EXONUCLEASE RRP44"/>
    <property type="match status" value="1"/>
</dbReference>
<feature type="region of interest" description="Disordered" evidence="16">
    <location>
        <begin position="1000"/>
        <end position="1020"/>
    </location>
</feature>
<keyword evidence="9" id="KW-0378">Hydrolase</keyword>
<dbReference type="SUPFAM" id="SSF88723">
    <property type="entry name" value="PIN domain-like"/>
    <property type="match status" value="1"/>
</dbReference>
<evidence type="ECO:0000256" key="8">
    <source>
        <dbReference type="ARBA" id="ARBA00022759"/>
    </source>
</evidence>
<gene>
    <name evidence="19" type="ORF">PhCBS80983_g04557</name>
</gene>
<dbReference type="GO" id="GO:0006364">
    <property type="term" value="P:rRNA processing"/>
    <property type="evidence" value="ECO:0007669"/>
    <property type="project" value="UniProtKB-KW"/>
</dbReference>
<feature type="domain" description="PIN" evidence="17">
    <location>
        <begin position="68"/>
        <end position="184"/>
    </location>
</feature>
<dbReference type="Pfam" id="PF17849">
    <property type="entry name" value="OB_Dis3"/>
    <property type="match status" value="1"/>
</dbReference>
<organism evidence="19 20">
    <name type="scientific">Powellomyces hirtus</name>
    <dbReference type="NCBI Taxonomy" id="109895"/>
    <lineage>
        <taxon>Eukaryota</taxon>
        <taxon>Fungi</taxon>
        <taxon>Fungi incertae sedis</taxon>
        <taxon>Chytridiomycota</taxon>
        <taxon>Chytridiomycota incertae sedis</taxon>
        <taxon>Chytridiomycetes</taxon>
        <taxon>Spizellomycetales</taxon>
        <taxon>Powellomycetaceae</taxon>
        <taxon>Powellomyces</taxon>
    </lineage>
</organism>
<comment type="similarity">
    <text evidence="4 15">Belongs to the RNR ribonuclease family.</text>
</comment>
<dbReference type="SUPFAM" id="SSF50249">
    <property type="entry name" value="Nucleic acid-binding proteins"/>
    <property type="match status" value="3"/>
</dbReference>
<dbReference type="FunFam" id="2.40.50.700:FF:000001">
    <property type="entry name" value="Exosome complex exonuclease exoribonuclease (Rrp44)"/>
    <property type="match status" value="1"/>
</dbReference>
<dbReference type="InterPro" id="IPR029060">
    <property type="entry name" value="PIN-like_dom_sf"/>
</dbReference>
<protein>
    <recommendedName>
        <fullName evidence="14">Ribosomal RNA-processing protein 44</fullName>
    </recommendedName>
</protein>
<evidence type="ECO:0000256" key="16">
    <source>
        <dbReference type="SAM" id="MobiDB-lite"/>
    </source>
</evidence>
<evidence type="ECO:0000256" key="5">
    <source>
        <dbReference type="ARBA" id="ARBA00022490"/>
    </source>
</evidence>
<keyword evidence="10" id="KW-0271">Exosome</keyword>
<evidence type="ECO:0000256" key="11">
    <source>
        <dbReference type="ARBA" id="ARBA00022839"/>
    </source>
</evidence>
<evidence type="ECO:0000256" key="10">
    <source>
        <dbReference type="ARBA" id="ARBA00022835"/>
    </source>
</evidence>
<dbReference type="CDD" id="cd09862">
    <property type="entry name" value="PIN_Rrp44-like"/>
    <property type="match status" value="1"/>
</dbReference>
<evidence type="ECO:0000256" key="4">
    <source>
        <dbReference type="ARBA" id="ARBA00005785"/>
    </source>
</evidence>
<dbReference type="GO" id="GO:0000177">
    <property type="term" value="C:cytoplasmic exosome (RNase complex)"/>
    <property type="evidence" value="ECO:0007669"/>
    <property type="project" value="TreeGrafter"/>
</dbReference>
<dbReference type="InterPro" id="IPR002716">
    <property type="entry name" value="PIN_dom"/>
</dbReference>
<dbReference type="PROSITE" id="PS01175">
    <property type="entry name" value="RIBONUCLEASE_II"/>
    <property type="match status" value="1"/>
</dbReference>
<dbReference type="STRING" id="109895.A0A507DXD0"/>
<reference evidence="19 20" key="1">
    <citation type="journal article" date="2019" name="Sci. Rep.">
        <title>Comparative genomics of chytrid fungi reveal insights into the obligate biotrophic and pathogenic lifestyle of Synchytrium endobioticum.</title>
        <authorList>
            <person name="van de Vossenberg B.T.L.H."/>
            <person name="Warris S."/>
            <person name="Nguyen H.D.T."/>
            <person name="van Gent-Pelzer M.P.E."/>
            <person name="Joly D.L."/>
            <person name="van de Geest H.C."/>
            <person name="Bonants P.J.M."/>
            <person name="Smith D.S."/>
            <person name="Levesque C.A."/>
            <person name="van der Lee T.A.J."/>
        </authorList>
    </citation>
    <scope>NUCLEOTIDE SEQUENCE [LARGE SCALE GENOMIC DNA]</scope>
    <source>
        <strain evidence="19 20">CBS 809.83</strain>
    </source>
</reference>
<evidence type="ECO:0000256" key="1">
    <source>
        <dbReference type="ARBA" id="ARBA00001946"/>
    </source>
</evidence>
<dbReference type="GO" id="GO:0071031">
    <property type="term" value="P:nuclear mRNA surveillance of mRNA 3'-end processing"/>
    <property type="evidence" value="ECO:0007669"/>
    <property type="project" value="TreeGrafter"/>
</dbReference>
<evidence type="ECO:0000256" key="12">
    <source>
        <dbReference type="ARBA" id="ARBA00022884"/>
    </source>
</evidence>
<dbReference type="Gene3D" id="2.40.50.700">
    <property type="match status" value="1"/>
</dbReference>
<proteinExistence type="inferred from homology"/>
<feature type="domain" description="RNB" evidence="18">
    <location>
        <begin position="483"/>
        <end position="815"/>
    </location>
</feature>
<dbReference type="Gene3D" id="2.40.50.690">
    <property type="match status" value="1"/>
</dbReference>
<dbReference type="EMBL" id="QEAQ01000076">
    <property type="protein sequence ID" value="TPX56403.1"/>
    <property type="molecule type" value="Genomic_DNA"/>
</dbReference>
<evidence type="ECO:0000259" key="18">
    <source>
        <dbReference type="SMART" id="SM00955"/>
    </source>
</evidence>
<dbReference type="FunFam" id="3.40.50.1010:FF:000010">
    <property type="entry name" value="Exosome complex exonuclease DIS3"/>
    <property type="match status" value="1"/>
</dbReference>
<dbReference type="GO" id="GO:0016075">
    <property type="term" value="P:rRNA catabolic process"/>
    <property type="evidence" value="ECO:0007669"/>
    <property type="project" value="TreeGrafter"/>
</dbReference>
<dbReference type="InterPro" id="IPR050180">
    <property type="entry name" value="RNR_Ribonuclease"/>
</dbReference>
<keyword evidence="20" id="KW-1185">Reference proteome</keyword>
<evidence type="ECO:0000256" key="14">
    <source>
        <dbReference type="ARBA" id="ARBA00077930"/>
    </source>
</evidence>
<dbReference type="Pfam" id="PF17215">
    <property type="entry name" value="Rrp44_S1"/>
    <property type="match status" value="1"/>
</dbReference>
<dbReference type="SMART" id="SM00670">
    <property type="entry name" value="PINc"/>
    <property type="match status" value="1"/>
</dbReference>
<keyword evidence="6" id="KW-0698">rRNA processing</keyword>
<comment type="subcellular location">
    <subcellularLocation>
        <location evidence="2">Cytoplasm</location>
    </subcellularLocation>
    <subcellularLocation>
        <location evidence="3">Nucleus</location>
        <location evidence="3">Nucleolus</location>
    </subcellularLocation>
</comment>
<dbReference type="InterPro" id="IPR012340">
    <property type="entry name" value="NA-bd_OB-fold"/>
</dbReference>
<keyword evidence="11" id="KW-0269">Exonuclease</keyword>
<dbReference type="GO" id="GO:0005730">
    <property type="term" value="C:nucleolus"/>
    <property type="evidence" value="ECO:0007669"/>
    <property type="project" value="UniProtKB-SubCell"/>
</dbReference>
<comment type="caution">
    <text evidence="19">The sequence shown here is derived from an EMBL/GenBank/DDBJ whole genome shotgun (WGS) entry which is preliminary data.</text>
</comment>
<evidence type="ECO:0000256" key="2">
    <source>
        <dbReference type="ARBA" id="ARBA00004496"/>
    </source>
</evidence>
<comment type="cofactor">
    <cofactor evidence="1">
        <name>Mg(2+)</name>
        <dbReference type="ChEBI" id="CHEBI:18420"/>
    </cofactor>
</comment>
<evidence type="ECO:0000313" key="19">
    <source>
        <dbReference type="EMBL" id="TPX56403.1"/>
    </source>
</evidence>
<dbReference type="Pfam" id="PF00773">
    <property type="entry name" value="RNB"/>
    <property type="match status" value="1"/>
</dbReference>
<dbReference type="GO" id="GO:0003723">
    <property type="term" value="F:RNA binding"/>
    <property type="evidence" value="ECO:0007669"/>
    <property type="project" value="UniProtKB-KW"/>
</dbReference>
<keyword evidence="7" id="KW-0540">Nuclease</keyword>
<dbReference type="AlphaFoldDB" id="A0A507DXD0"/>
<evidence type="ECO:0000256" key="7">
    <source>
        <dbReference type="ARBA" id="ARBA00022722"/>
    </source>
</evidence>
<evidence type="ECO:0000313" key="20">
    <source>
        <dbReference type="Proteomes" id="UP000318582"/>
    </source>
</evidence>
<dbReference type="InterPro" id="IPR033771">
    <property type="entry name" value="Rrp44_CSD1"/>
</dbReference>
<evidence type="ECO:0000259" key="17">
    <source>
        <dbReference type="SMART" id="SM00670"/>
    </source>
</evidence>
<dbReference type="GO" id="GO:0000176">
    <property type="term" value="C:nuclear exosome (RNase complex)"/>
    <property type="evidence" value="ECO:0007669"/>
    <property type="project" value="UniProtKB-ARBA"/>
</dbReference>
<dbReference type="InterPro" id="IPR022966">
    <property type="entry name" value="RNase_II/R_CS"/>
</dbReference>
<accession>A0A507DXD0</accession>
<dbReference type="GO" id="GO:0071034">
    <property type="term" value="P:CUT catabolic process"/>
    <property type="evidence" value="ECO:0007669"/>
    <property type="project" value="UniProtKB-ARBA"/>
</dbReference>
<dbReference type="GO" id="GO:0000175">
    <property type="term" value="F:3'-5'-RNA exonuclease activity"/>
    <property type="evidence" value="ECO:0007669"/>
    <property type="project" value="TreeGrafter"/>
</dbReference>
<evidence type="ECO:0000256" key="15">
    <source>
        <dbReference type="RuleBase" id="RU003901"/>
    </source>
</evidence>
<evidence type="ECO:0000256" key="3">
    <source>
        <dbReference type="ARBA" id="ARBA00004604"/>
    </source>
</evidence>
<dbReference type="PANTHER" id="PTHR23355">
    <property type="entry name" value="RIBONUCLEASE"/>
    <property type="match status" value="1"/>
</dbReference>
<dbReference type="Gene3D" id="2.40.50.140">
    <property type="entry name" value="Nucleic acid-binding proteins"/>
    <property type="match status" value="1"/>
</dbReference>
<sequence length="1020" mass="114027">MLKTKAFVRKTKRGAVVKVVKEHYLRDDIYCGVPSCRTCLSAQQHHHHAPQAAVLTSPRTTTKFTSPHFIVPDTNVLYHQIDVMEHAAFTDVIVLQTVLEELKHRSTPVYQRVRQLIADPARRFYVFCNEHNRDCYVERAVEESPNDRNDRAIRTAVAWYNVHLKDCIPAAATVLVTDDAENRRKAVAEKLPVYSVKEYVSSMADHPELIDMVATVNEENIDEEEKFAYPEHLANSQISAGLKSGAFFQGKLSISANNFLEGSVFAEVDKEEKTVMVVGREHLNRAIHGDIVALQFLPRSEWKVPVGVILEEEQMEKDEDGAVDDVAAKHAMDVDGVAAAAAAPEKVPTAKVVGIIKRNWRPFCGTIEKASVKSTGGMSSQQSVFFWAMDKKIPKIRIRTRQAEDLVGRRIIVAIDGWAKNSRYPTGHFVRTLGDVGDRATETEVVLLEHDVPFAPFSPQVLSHLPVEGEDWIVRDDLHLAGRTDFRHLDVCSIDPPGCTDIDDALHCRPLPNGNLEVGVHIADVSHFVRPDNAMDMEARRRGTTVYLVNKRIDMLPSLLGTNLCSLRSNVDRLAFSCIWEMKRDATVVSVNYTKSVIRSKASLTYDEAQARLDDTTANDPVTTGIKLLNALAKKLRAQRMEAGALTLASPEVRFKLEEDQQDPVDVELKELKDTNALVEEFMLLANIWVAKKVYQHFPESSILRRHPQPPPSNFEALQKAVAELGISIDASTSRALADSLDKAIVPTDPYINKLIRILTTRCMMQAVYFCSGTLSEPDFWHYGLATPIYTHFTSPIRRYSDLVVHRLLAVAIGYEKGYVSELVDKVKLKELSDVLNYRHRQAQQASRSSVELFTNLFFKDKTLQEEAYVIRVMKNGFSVLIPKFGIEGYVYAEAAPTPLNTKASTTTTTTAIQPSSPFTYDADQNRLVARAAAAAAAGTTNGKEEEEEQVEIKLFSKCTVIVCVEEAGGAARRSKLVVRLVEPWVHGVSVRLEDLVRAQKEQEKEAGEGGKVVKKPKRK</sequence>
<keyword evidence="8" id="KW-0255">Endonuclease</keyword>
<evidence type="ECO:0000256" key="13">
    <source>
        <dbReference type="ARBA" id="ARBA00023242"/>
    </source>
</evidence>
<feature type="compositionally biased region" description="Basic and acidic residues" evidence="16">
    <location>
        <begin position="1000"/>
        <end position="1009"/>
    </location>
</feature>
<dbReference type="SMART" id="SM00955">
    <property type="entry name" value="RNB"/>
    <property type="match status" value="1"/>
</dbReference>
<evidence type="ECO:0000256" key="6">
    <source>
        <dbReference type="ARBA" id="ARBA00022552"/>
    </source>
</evidence>
<dbReference type="GO" id="GO:0004519">
    <property type="term" value="F:endonuclease activity"/>
    <property type="evidence" value="ECO:0007669"/>
    <property type="project" value="UniProtKB-KW"/>
</dbReference>
<dbReference type="Pfam" id="PF17216">
    <property type="entry name" value="Rrp44_CSD1"/>
    <property type="match status" value="1"/>
</dbReference>
<name>A0A507DXD0_9FUNG</name>